<dbReference type="PROSITE" id="PS50110">
    <property type="entry name" value="RESPONSE_REGULATORY"/>
    <property type="match status" value="1"/>
</dbReference>
<dbReference type="Pfam" id="PF00072">
    <property type="entry name" value="Response_reg"/>
    <property type="match status" value="1"/>
</dbReference>
<dbReference type="Gene3D" id="3.40.50.2300">
    <property type="match status" value="1"/>
</dbReference>
<evidence type="ECO:0000259" key="2">
    <source>
        <dbReference type="PROSITE" id="PS50110"/>
    </source>
</evidence>
<comment type="caution">
    <text evidence="3">The sequence shown here is derived from an EMBL/GenBank/DDBJ whole genome shotgun (WGS) entry which is preliminary data.</text>
</comment>
<evidence type="ECO:0000313" key="4">
    <source>
        <dbReference type="Proteomes" id="UP001596163"/>
    </source>
</evidence>
<reference evidence="4" key="1">
    <citation type="journal article" date="2019" name="Int. J. Syst. Evol. Microbiol.">
        <title>The Global Catalogue of Microorganisms (GCM) 10K type strain sequencing project: providing services to taxonomists for standard genome sequencing and annotation.</title>
        <authorList>
            <consortium name="The Broad Institute Genomics Platform"/>
            <consortium name="The Broad Institute Genome Sequencing Center for Infectious Disease"/>
            <person name="Wu L."/>
            <person name="Ma J."/>
        </authorList>
    </citation>
    <scope>NUCLEOTIDE SEQUENCE [LARGE SCALE GENOMIC DNA]</scope>
    <source>
        <strain evidence="4">CGMCC 1.7030</strain>
    </source>
</reference>
<dbReference type="PANTHER" id="PTHR44520:SF2">
    <property type="entry name" value="RESPONSE REGULATOR RCP1"/>
    <property type="match status" value="1"/>
</dbReference>
<dbReference type="EMBL" id="JBHSKS010000003">
    <property type="protein sequence ID" value="MFC5191345.1"/>
    <property type="molecule type" value="Genomic_DNA"/>
</dbReference>
<feature type="modified residue" description="4-aspartylphosphate" evidence="1">
    <location>
        <position position="66"/>
    </location>
</feature>
<sequence>MSKFNFGDVFIIDDDIVVRILVMKILKNIGYQGNIHQFENGELALNEITEPTKDVTKSGFNLVLLDINMPTLDGWGFLDGFTALADDQKKGHYITMITSSIDLSDKEKAFSYPDVKDFIQKPVSVQLLKDFLIQHKLLEE</sequence>
<dbReference type="RefSeq" id="WP_377913295.1">
    <property type="nucleotide sequence ID" value="NZ_JBHSKS010000003.1"/>
</dbReference>
<dbReference type="SUPFAM" id="SSF52172">
    <property type="entry name" value="CheY-like"/>
    <property type="match status" value="1"/>
</dbReference>
<accession>A0ABW0BVH5</accession>
<dbReference type="PANTHER" id="PTHR44520">
    <property type="entry name" value="RESPONSE REGULATOR RCP1-RELATED"/>
    <property type="match status" value="1"/>
</dbReference>
<evidence type="ECO:0000313" key="3">
    <source>
        <dbReference type="EMBL" id="MFC5191345.1"/>
    </source>
</evidence>
<organism evidence="3 4">
    <name type="scientific">Algoriphagus aquatilis</name>
    <dbReference type="NCBI Taxonomy" id="490186"/>
    <lineage>
        <taxon>Bacteria</taxon>
        <taxon>Pseudomonadati</taxon>
        <taxon>Bacteroidota</taxon>
        <taxon>Cytophagia</taxon>
        <taxon>Cytophagales</taxon>
        <taxon>Cyclobacteriaceae</taxon>
        <taxon>Algoriphagus</taxon>
    </lineage>
</organism>
<feature type="domain" description="Response regulatory" evidence="2">
    <location>
        <begin position="8"/>
        <end position="136"/>
    </location>
</feature>
<dbReference type="InterPro" id="IPR011006">
    <property type="entry name" value="CheY-like_superfamily"/>
</dbReference>
<protein>
    <submittedName>
        <fullName evidence="3">Two-component system response regulator</fullName>
    </submittedName>
</protein>
<name>A0ABW0BVH5_9BACT</name>
<gene>
    <name evidence="3" type="ORF">ACFPIK_06170</name>
</gene>
<dbReference type="InterPro" id="IPR052893">
    <property type="entry name" value="TCS_response_regulator"/>
</dbReference>
<keyword evidence="1" id="KW-0597">Phosphoprotein</keyword>
<dbReference type="SMART" id="SM00448">
    <property type="entry name" value="REC"/>
    <property type="match status" value="1"/>
</dbReference>
<proteinExistence type="predicted"/>
<evidence type="ECO:0000256" key="1">
    <source>
        <dbReference type="PROSITE-ProRule" id="PRU00169"/>
    </source>
</evidence>
<dbReference type="InterPro" id="IPR001789">
    <property type="entry name" value="Sig_transdc_resp-reg_receiver"/>
</dbReference>
<keyword evidence="4" id="KW-1185">Reference proteome</keyword>
<dbReference type="Proteomes" id="UP001596163">
    <property type="component" value="Unassembled WGS sequence"/>
</dbReference>